<dbReference type="Pfam" id="PF01127">
    <property type="entry name" value="Sdh_cyt"/>
    <property type="match status" value="1"/>
</dbReference>
<dbReference type="NCBIfam" id="TIGR02968">
    <property type="entry name" value="succ_dehyd_anc"/>
    <property type="match status" value="1"/>
</dbReference>
<dbReference type="InterPro" id="IPR014314">
    <property type="entry name" value="Succ_DH_cytb556"/>
</dbReference>
<evidence type="ECO:0000256" key="8">
    <source>
        <dbReference type="ARBA" id="ARBA00022448"/>
    </source>
</evidence>
<keyword evidence="14 18" id="KW-1133">Transmembrane helix</keyword>
<evidence type="ECO:0000313" key="20">
    <source>
        <dbReference type="Proteomes" id="UP001222275"/>
    </source>
</evidence>
<keyword evidence="9" id="KW-0816">Tricarboxylic acid cycle</keyword>
<evidence type="ECO:0000256" key="18">
    <source>
        <dbReference type="SAM" id="Phobius"/>
    </source>
</evidence>
<dbReference type="Gene3D" id="1.20.1300.10">
    <property type="entry name" value="Fumarate reductase/succinate dehydrogenase, transmembrane subunit"/>
    <property type="match status" value="1"/>
</dbReference>
<evidence type="ECO:0000256" key="3">
    <source>
        <dbReference type="ARBA" id="ARBA00004141"/>
    </source>
</evidence>
<dbReference type="Proteomes" id="UP001222275">
    <property type="component" value="Chromosome"/>
</dbReference>
<evidence type="ECO:0000256" key="5">
    <source>
        <dbReference type="ARBA" id="ARBA00007244"/>
    </source>
</evidence>
<evidence type="ECO:0000256" key="7">
    <source>
        <dbReference type="ARBA" id="ARBA00020076"/>
    </source>
</evidence>
<dbReference type="PIRSF" id="PIRSF000178">
    <property type="entry name" value="SDH_cyt_b560"/>
    <property type="match status" value="1"/>
</dbReference>
<name>A0ABY8CCB8_9GAMM</name>
<proteinExistence type="inferred from homology"/>
<evidence type="ECO:0000256" key="2">
    <source>
        <dbReference type="ARBA" id="ARBA00004050"/>
    </source>
</evidence>
<dbReference type="RefSeq" id="WP_275595880.1">
    <property type="nucleotide sequence ID" value="NZ_CP102381.1"/>
</dbReference>
<evidence type="ECO:0000256" key="16">
    <source>
        <dbReference type="ARBA" id="ARBA00023136"/>
    </source>
</evidence>
<evidence type="ECO:0000256" key="4">
    <source>
        <dbReference type="ARBA" id="ARBA00005163"/>
    </source>
</evidence>
<accession>A0ABY8CCB8</accession>
<feature type="transmembrane region" description="Helical" evidence="18">
    <location>
        <begin position="92"/>
        <end position="112"/>
    </location>
</feature>
<evidence type="ECO:0000256" key="6">
    <source>
        <dbReference type="ARBA" id="ARBA00019425"/>
    </source>
</evidence>
<feature type="transmembrane region" description="Helical" evidence="18">
    <location>
        <begin position="49"/>
        <end position="71"/>
    </location>
</feature>
<keyword evidence="10" id="KW-0349">Heme</keyword>
<evidence type="ECO:0000256" key="10">
    <source>
        <dbReference type="ARBA" id="ARBA00022617"/>
    </source>
</evidence>
<evidence type="ECO:0000313" key="19">
    <source>
        <dbReference type="EMBL" id="WEJ63624.1"/>
    </source>
</evidence>
<gene>
    <name evidence="19" type="primary">sdhD</name>
    <name evidence="19" type="ORF">NR989_05050</name>
</gene>
<feature type="transmembrane region" description="Helical" evidence="18">
    <location>
        <begin position="12"/>
        <end position="29"/>
    </location>
</feature>
<organism evidence="19 20">
    <name type="scientific">Thiomicrorhabdus lithotrophica</name>
    <dbReference type="NCBI Taxonomy" id="2949997"/>
    <lineage>
        <taxon>Bacteria</taxon>
        <taxon>Pseudomonadati</taxon>
        <taxon>Pseudomonadota</taxon>
        <taxon>Gammaproteobacteria</taxon>
        <taxon>Thiotrichales</taxon>
        <taxon>Piscirickettsiaceae</taxon>
        <taxon>Thiomicrorhabdus</taxon>
    </lineage>
</organism>
<protein>
    <recommendedName>
        <fullName evidence="7">Succinate dehydrogenase cytochrome b556 subunit</fullName>
    </recommendedName>
    <alternativeName>
        <fullName evidence="6">Succinate dehydrogenase hydrophobic membrane anchor subunit</fullName>
    </alternativeName>
</protein>
<reference evidence="19 20" key="1">
    <citation type="submission" date="2022-06" db="EMBL/GenBank/DDBJ databases">
        <title>Thiomicrohabdus sp. nov, an obligately chemolithoautotrophic, sulfur-oxidizing bacterium isolated from beach of Guanyin Mountain. Amoy.</title>
        <authorList>
            <person name="Zhu H."/>
        </authorList>
    </citation>
    <scope>NUCLEOTIDE SEQUENCE [LARGE SCALE GENOMIC DNA]</scope>
    <source>
        <strain evidence="19 20">XGS-01</strain>
    </source>
</reference>
<keyword evidence="12" id="KW-0479">Metal-binding</keyword>
<keyword evidence="15" id="KW-0408">Iron</keyword>
<sequence length="116" mass="13735">MMKLSGLKAYIWQRISAVYLLLFFPYLFWQIQNTPITMSVEFSSWLQSLFTPWFSALSFMALVLIMTHAWVGLRDVIIDYLPKERVNFWLNLYGLFLIVVCIDLLTLIIWIFPTTS</sequence>
<evidence type="ECO:0000256" key="15">
    <source>
        <dbReference type="ARBA" id="ARBA00023004"/>
    </source>
</evidence>
<keyword evidence="16 18" id="KW-0472">Membrane</keyword>
<evidence type="ECO:0000256" key="9">
    <source>
        <dbReference type="ARBA" id="ARBA00022532"/>
    </source>
</evidence>
<comment type="function">
    <text evidence="2">Membrane-anchoring subunit of succinate dehydrogenase (SDH).</text>
</comment>
<evidence type="ECO:0000256" key="1">
    <source>
        <dbReference type="ARBA" id="ARBA00001971"/>
    </source>
</evidence>
<keyword evidence="11 18" id="KW-0812">Transmembrane</keyword>
<comment type="subunit">
    <text evidence="17">Part of an enzyme complex containing four subunits: a flavoprotein, an iron-sulfur protein, plus two membrane-anchoring proteins, SdhC and SdhD. The complex can form homotrimers.</text>
</comment>
<comment type="pathway">
    <text evidence="4">Carbohydrate metabolism; tricarboxylic acid cycle.</text>
</comment>
<keyword evidence="13" id="KW-0249">Electron transport</keyword>
<comment type="similarity">
    <text evidence="5">Belongs to the cytochrome b560 family.</text>
</comment>
<evidence type="ECO:0000256" key="11">
    <source>
        <dbReference type="ARBA" id="ARBA00022692"/>
    </source>
</evidence>
<comment type="subcellular location">
    <subcellularLocation>
        <location evidence="3">Membrane</location>
        <topology evidence="3">Multi-pass membrane protein</topology>
    </subcellularLocation>
</comment>
<keyword evidence="8" id="KW-0813">Transport</keyword>
<dbReference type="InterPro" id="IPR034804">
    <property type="entry name" value="SQR/QFR_C/D"/>
</dbReference>
<dbReference type="EMBL" id="CP102381">
    <property type="protein sequence ID" value="WEJ63624.1"/>
    <property type="molecule type" value="Genomic_DNA"/>
</dbReference>
<evidence type="ECO:0000256" key="12">
    <source>
        <dbReference type="ARBA" id="ARBA00022723"/>
    </source>
</evidence>
<keyword evidence="20" id="KW-1185">Reference proteome</keyword>
<evidence type="ECO:0000256" key="13">
    <source>
        <dbReference type="ARBA" id="ARBA00022982"/>
    </source>
</evidence>
<dbReference type="SUPFAM" id="SSF81343">
    <property type="entry name" value="Fumarate reductase respiratory complex transmembrane subunits"/>
    <property type="match status" value="1"/>
</dbReference>
<evidence type="ECO:0000256" key="14">
    <source>
        <dbReference type="ARBA" id="ARBA00022989"/>
    </source>
</evidence>
<evidence type="ECO:0000256" key="17">
    <source>
        <dbReference type="ARBA" id="ARBA00025912"/>
    </source>
</evidence>
<dbReference type="InterPro" id="IPR000701">
    <property type="entry name" value="SuccDH_FuR_B_TM-su"/>
</dbReference>
<comment type="cofactor">
    <cofactor evidence="1">
        <name>heme</name>
        <dbReference type="ChEBI" id="CHEBI:30413"/>
    </cofactor>
</comment>
<dbReference type="InterPro" id="IPR014312">
    <property type="entry name" value="Succ_DH_anchor"/>
</dbReference>